<dbReference type="PANTHER" id="PTHR35795">
    <property type="entry name" value="SLR1885 PROTEIN"/>
    <property type="match status" value="1"/>
</dbReference>
<dbReference type="Gene3D" id="1.10.3210.10">
    <property type="entry name" value="Hypothetical protein af1432"/>
    <property type="match status" value="1"/>
</dbReference>
<dbReference type="GO" id="GO:0000166">
    <property type="term" value="F:nucleotide binding"/>
    <property type="evidence" value="ECO:0007669"/>
    <property type="project" value="UniProtKB-KW"/>
</dbReference>
<dbReference type="KEGG" id="pml:ATP_00244"/>
<dbReference type="NCBIfam" id="TIGR00488">
    <property type="entry name" value="bis(5'-nucleosyl)-tetraphosphatase (symmetrical) YqeK"/>
    <property type="match status" value="1"/>
</dbReference>
<name>B3QZP4_PHYMT</name>
<dbReference type="InterPro" id="IPR006674">
    <property type="entry name" value="HD_domain"/>
</dbReference>
<keyword evidence="3" id="KW-0378">Hydrolase</keyword>
<evidence type="ECO:0000256" key="2">
    <source>
        <dbReference type="ARBA" id="ARBA00022741"/>
    </source>
</evidence>
<keyword evidence="6" id="KW-1185">Reference proteome</keyword>
<evidence type="ECO:0000256" key="3">
    <source>
        <dbReference type="ARBA" id="ARBA00022801"/>
    </source>
</evidence>
<proteinExistence type="predicted"/>
<evidence type="ECO:0000256" key="1">
    <source>
        <dbReference type="ARBA" id="ARBA00022723"/>
    </source>
</evidence>
<keyword evidence="1" id="KW-0479">Metal-binding</keyword>
<keyword evidence="2" id="KW-0547">Nucleotide-binding</keyword>
<reference evidence="5 6" key="1">
    <citation type="journal article" date="2008" name="BMC Genomics">
        <title>The linear chromosome of the plant-pathogenic mycoplasma 'Candidatus Phytoplasma mali'.</title>
        <authorList>
            <person name="Kube M."/>
            <person name="Schneider B."/>
            <person name="Kuhl H."/>
            <person name="Dandekar T."/>
            <person name="Heitmann K."/>
            <person name="Migdoll A.M."/>
            <person name="Reinhardt R."/>
            <person name="Seemueller E."/>
        </authorList>
    </citation>
    <scope>NUCLEOTIDE SEQUENCE [LARGE SCALE GENOMIC DNA]</scope>
    <source>
        <strain evidence="5 6">AT</strain>
    </source>
</reference>
<dbReference type="HOGENOM" id="CLU_089580_1_2_14"/>
<evidence type="ECO:0000313" key="6">
    <source>
        <dbReference type="Proteomes" id="UP000002020"/>
    </source>
</evidence>
<dbReference type="eggNOG" id="COG1713">
    <property type="taxonomic scope" value="Bacteria"/>
</dbReference>
<dbReference type="AlphaFoldDB" id="B3QZP4"/>
<dbReference type="InterPro" id="IPR005249">
    <property type="entry name" value="YqeK"/>
</dbReference>
<dbReference type="STRING" id="37692.ATP_00244"/>
<protein>
    <recommendedName>
        <fullName evidence="4">HD domain-containing protein</fullName>
    </recommendedName>
</protein>
<dbReference type="SUPFAM" id="SSF109604">
    <property type="entry name" value="HD-domain/PDEase-like"/>
    <property type="match status" value="1"/>
</dbReference>
<sequence length="189" mass="22658">MLLEKIIEKVKIKFKNDKKRLSHILGVHRTSIKLSRFYKENMLQTQVAALWHDYTKNEPLEFHISCLPPKIIKKYQSTPHIYHAFSAAVILQKEFQINDIKILNALRKHVWGHKVMNKLDKIILLSDKIEPQRKYTQVDYFRKLAFIDLNQAVYQILDFNYDFNQKKGNIMHKEQQEILSNLKNKIRKK</sequence>
<dbReference type="InterPro" id="IPR051094">
    <property type="entry name" value="Diverse_Catalytic_Enzymes"/>
</dbReference>
<feature type="domain" description="HD" evidence="4">
    <location>
        <begin position="20"/>
        <end position="130"/>
    </location>
</feature>
<dbReference type="EMBL" id="CU469464">
    <property type="protein sequence ID" value="CAP18431.1"/>
    <property type="molecule type" value="Genomic_DNA"/>
</dbReference>
<dbReference type="Proteomes" id="UP000002020">
    <property type="component" value="Chromosome"/>
</dbReference>
<dbReference type="Pfam" id="PF01966">
    <property type="entry name" value="HD"/>
    <property type="match status" value="1"/>
</dbReference>
<accession>B3QZP4</accession>
<dbReference type="GO" id="GO:0016787">
    <property type="term" value="F:hydrolase activity"/>
    <property type="evidence" value="ECO:0007669"/>
    <property type="project" value="UniProtKB-KW"/>
</dbReference>
<evidence type="ECO:0000313" key="5">
    <source>
        <dbReference type="EMBL" id="CAP18431.1"/>
    </source>
</evidence>
<dbReference type="PANTHER" id="PTHR35795:SF1">
    <property type="entry name" value="BIS(5'-NUCLEOSYL)-TETRAPHOSPHATASE, SYMMETRICAL"/>
    <property type="match status" value="1"/>
</dbReference>
<evidence type="ECO:0000259" key="4">
    <source>
        <dbReference type="Pfam" id="PF01966"/>
    </source>
</evidence>
<gene>
    <name evidence="5" type="ordered locus">ATP_00244</name>
</gene>
<dbReference type="GO" id="GO:0046872">
    <property type="term" value="F:metal ion binding"/>
    <property type="evidence" value="ECO:0007669"/>
    <property type="project" value="UniProtKB-KW"/>
</dbReference>
<organism evidence="6">
    <name type="scientific">Phytoplasma mali (strain AT)</name>
    <dbReference type="NCBI Taxonomy" id="482235"/>
    <lineage>
        <taxon>Bacteria</taxon>
        <taxon>Bacillati</taxon>
        <taxon>Mycoplasmatota</taxon>
        <taxon>Mollicutes</taxon>
        <taxon>Acholeplasmatales</taxon>
        <taxon>Acholeplasmataceae</taxon>
        <taxon>Candidatus Phytoplasma</taxon>
        <taxon>16SrX (Apple proliferation group)</taxon>
    </lineage>
</organism>